<keyword evidence="2" id="KW-1185">Reference proteome</keyword>
<evidence type="ECO:0000313" key="2">
    <source>
        <dbReference type="Proteomes" id="UP000247647"/>
    </source>
</evidence>
<dbReference type="AlphaFoldDB" id="A0A318YDC3"/>
<dbReference type="Proteomes" id="UP000247647">
    <property type="component" value="Unassembled WGS sequence"/>
</dbReference>
<dbReference type="EMBL" id="KZ821470">
    <property type="protein sequence ID" value="PYH32014.1"/>
    <property type="molecule type" value="Genomic_DNA"/>
</dbReference>
<dbReference type="OrthoDB" id="5598852at2759"/>
<proteinExistence type="predicted"/>
<evidence type="ECO:0008006" key="3">
    <source>
        <dbReference type="Google" id="ProtNLM"/>
    </source>
</evidence>
<evidence type="ECO:0000313" key="1">
    <source>
        <dbReference type="EMBL" id="PYH32014.1"/>
    </source>
</evidence>
<dbReference type="GeneID" id="37130465"/>
<dbReference type="RefSeq" id="XP_025477492.1">
    <property type="nucleotide sequence ID" value="XM_025628009.1"/>
</dbReference>
<sequence>MTSKTVMEERSWAQQTVDRFFETRQSPTQLYCDDHARRITGASTVREVDIPGSLSYTVLCTDSSDERPDMIVSFRQPESALDQTVIELARFIHGDQVPEATFHGKLPGSNPPLLVYTMACLSGSPCLQLFDTETELRPKEEARYMCFVKHLARYFARCWLNPQPVDPTVSTSYGDAIYRRLGKIRKSSPLILPSTTILELERSLPNLEDNFEITGIVDWSLAKVLPFGMELDTLLLSTGYMDLSGWHNYTCRERMIIYFWDEFWAHSRVFDDVRQHEIRTMAMQATKIGAVLRYAFQRNTDGSPSEELTTSNWALKTLKTLLCC</sequence>
<name>A0A318YDC3_ASPNB</name>
<reference evidence="1" key="1">
    <citation type="submission" date="2016-12" db="EMBL/GenBank/DDBJ databases">
        <title>The genomes of Aspergillus section Nigri reveals drivers in fungal speciation.</title>
        <authorList>
            <consortium name="DOE Joint Genome Institute"/>
            <person name="Vesth T.C."/>
            <person name="Nybo J."/>
            <person name="Theobald S."/>
            <person name="Brandl J."/>
            <person name="Frisvad J.C."/>
            <person name="Nielsen K.F."/>
            <person name="Lyhne E.K."/>
            <person name="Kogle M.E."/>
            <person name="Kuo A."/>
            <person name="Riley R."/>
            <person name="Clum A."/>
            <person name="Nolan M."/>
            <person name="Lipzen A."/>
            <person name="Salamov A."/>
            <person name="Henrissat B."/>
            <person name="Wiebenga A."/>
            <person name="De Vries R.P."/>
            <person name="Grigoriev I.V."/>
            <person name="Mortensen U.H."/>
            <person name="Andersen M.R."/>
            <person name="Baker S.E."/>
        </authorList>
    </citation>
    <scope>NUCLEOTIDE SEQUENCE [LARGE SCALE GENOMIC DNA]</scope>
    <source>
        <strain evidence="1">CBS 115656</strain>
    </source>
</reference>
<organism evidence="1 2">
    <name type="scientific">Aspergillus neoniger (strain CBS 115656)</name>
    <dbReference type="NCBI Taxonomy" id="1448310"/>
    <lineage>
        <taxon>Eukaryota</taxon>
        <taxon>Fungi</taxon>
        <taxon>Dikarya</taxon>
        <taxon>Ascomycota</taxon>
        <taxon>Pezizomycotina</taxon>
        <taxon>Eurotiomycetes</taxon>
        <taxon>Eurotiomycetidae</taxon>
        <taxon>Eurotiales</taxon>
        <taxon>Aspergillaceae</taxon>
        <taxon>Aspergillus</taxon>
        <taxon>Aspergillus subgen. Circumdati</taxon>
    </lineage>
</organism>
<accession>A0A318YDC3</accession>
<protein>
    <recommendedName>
        <fullName evidence="3">Aminoglycoside phosphotransferase domain-containing protein</fullName>
    </recommendedName>
</protein>
<gene>
    <name evidence="1" type="ORF">BO87DRAFT_441497</name>
</gene>